<feature type="transmembrane region" description="Helical" evidence="1">
    <location>
        <begin position="20"/>
        <end position="40"/>
    </location>
</feature>
<evidence type="ECO:0000256" key="1">
    <source>
        <dbReference type="SAM" id="Phobius"/>
    </source>
</evidence>
<keyword evidence="1" id="KW-0812">Transmembrane</keyword>
<reference evidence="2 3" key="1">
    <citation type="journal article" date="2016" name="Nat. Commun.">
        <title>Thousands of microbial genomes shed light on interconnected biogeochemical processes in an aquifer system.</title>
        <authorList>
            <person name="Anantharaman K."/>
            <person name="Brown C.T."/>
            <person name="Hug L.A."/>
            <person name="Sharon I."/>
            <person name="Castelle C.J."/>
            <person name="Probst A.J."/>
            <person name="Thomas B.C."/>
            <person name="Singh A."/>
            <person name="Wilkins M.J."/>
            <person name="Karaoz U."/>
            <person name="Brodie E.L."/>
            <person name="Williams K.H."/>
            <person name="Hubbard S.S."/>
            <person name="Banfield J.F."/>
        </authorList>
    </citation>
    <scope>NUCLEOTIDE SEQUENCE [LARGE SCALE GENOMIC DNA]</scope>
</reference>
<keyword evidence="1" id="KW-0472">Membrane</keyword>
<sequence>MRQNQVVNKENQIKKRGKGLVFMGISFALLIGTVVSSIMVSSKGSQLVFLENEIHESVEMAKEAKSKLIVSTALTEVAVKAHEIGMIKAQKTVYLTSENETIARLP</sequence>
<evidence type="ECO:0000313" key="3">
    <source>
        <dbReference type="Proteomes" id="UP000178999"/>
    </source>
</evidence>
<dbReference type="EMBL" id="MGHY01000018">
    <property type="protein sequence ID" value="OGM79331.1"/>
    <property type="molecule type" value="Genomic_DNA"/>
</dbReference>
<organism evidence="2 3">
    <name type="scientific">Candidatus Woesebacteria bacterium RIFOXYB1_FULL_38_16</name>
    <dbReference type="NCBI Taxonomy" id="1802538"/>
    <lineage>
        <taxon>Bacteria</taxon>
        <taxon>Candidatus Woeseibacteriota</taxon>
    </lineage>
</organism>
<dbReference type="AlphaFoldDB" id="A0A1F8CST7"/>
<dbReference type="STRING" id="1802538.A2382_00935"/>
<dbReference type="Proteomes" id="UP000178999">
    <property type="component" value="Unassembled WGS sequence"/>
</dbReference>
<evidence type="ECO:0000313" key="2">
    <source>
        <dbReference type="EMBL" id="OGM79331.1"/>
    </source>
</evidence>
<proteinExistence type="predicted"/>
<name>A0A1F8CST7_9BACT</name>
<accession>A0A1F8CST7</accession>
<comment type="caution">
    <text evidence="2">The sequence shown here is derived from an EMBL/GenBank/DDBJ whole genome shotgun (WGS) entry which is preliminary data.</text>
</comment>
<gene>
    <name evidence="2" type="ORF">A2382_00935</name>
</gene>
<keyword evidence="1" id="KW-1133">Transmembrane helix</keyword>
<protein>
    <submittedName>
        <fullName evidence="2">Uncharacterized protein</fullName>
    </submittedName>
</protein>